<feature type="domain" description="Metallo-beta-lactamase" evidence="1">
    <location>
        <begin position="34"/>
        <end position="233"/>
    </location>
</feature>
<gene>
    <name evidence="2" type="ORF">ACFOD9_10095</name>
</gene>
<dbReference type="EMBL" id="JBHRTQ010000008">
    <property type="protein sequence ID" value="MFC3174602.1"/>
    <property type="molecule type" value="Genomic_DNA"/>
</dbReference>
<evidence type="ECO:0000313" key="2">
    <source>
        <dbReference type="EMBL" id="MFC3174602.1"/>
    </source>
</evidence>
<reference evidence="3" key="1">
    <citation type="journal article" date="2019" name="Int. J. Syst. Evol. Microbiol.">
        <title>The Global Catalogue of Microorganisms (GCM) 10K type strain sequencing project: providing services to taxonomists for standard genome sequencing and annotation.</title>
        <authorList>
            <consortium name="The Broad Institute Genomics Platform"/>
            <consortium name="The Broad Institute Genome Sequencing Center for Infectious Disease"/>
            <person name="Wu L."/>
            <person name="Ma J."/>
        </authorList>
    </citation>
    <scope>NUCLEOTIDE SEQUENCE [LARGE SCALE GENOMIC DNA]</scope>
    <source>
        <strain evidence="3">KCTC 42984</strain>
    </source>
</reference>
<name>A0ABV7IRK4_9SPHN</name>
<dbReference type="RefSeq" id="WP_379509987.1">
    <property type="nucleotide sequence ID" value="NZ_JBHRTQ010000008.1"/>
</dbReference>
<proteinExistence type="predicted"/>
<sequence>MTEDAPKLAQMVLAGEQQSAATDLGAGIFMVRDISNLYLVTTGAGDVLVNTGFMTAAARNKAMIEAVRTGPLTHIILTQSHADHFGGVPTFQEAGTRIVAERRFAETARYYRDIAPCTGPRQAKLWGSTVTSMGDVKTPEVEPDITVDGRLELDLGGRRFVLLSTPGGETVDSLTVWLPDDRIAFTGNLFGPIWLSMPFLNTIRGDKPRLVGRYLESLEIVRGLDAQTIITGHGDPIRGADVKAGLDRMHDAVSWLNEAVIAGMNAGKDVYALMREISLPEHLRIGEFHGNVRWAVRAIYHEYVGWFLYDSTTSLYGVPRSSVDRDLVDLAGGADALAARAASHLAAGRPLEAMHLIDIALGAEPANRAALEAKRGALGRLLADGGGTNLSETMWLRSEIAAVDRALEPAG</sequence>
<dbReference type="InterPro" id="IPR029228">
    <property type="entry name" value="Alkyl_sulf_dimr"/>
</dbReference>
<evidence type="ECO:0000259" key="1">
    <source>
        <dbReference type="SMART" id="SM00849"/>
    </source>
</evidence>
<dbReference type="PANTHER" id="PTHR43223:SF2">
    <property type="entry name" value="METALLO-BETA-LACTAMASE DOMAIN-CONTAINING PROTEIN"/>
    <property type="match status" value="1"/>
</dbReference>
<dbReference type="PANTHER" id="PTHR43223">
    <property type="entry name" value="ALKYL/ARYL-SULFATASE"/>
    <property type="match status" value="1"/>
</dbReference>
<accession>A0ABV7IRK4</accession>
<dbReference type="InterPro" id="IPR001279">
    <property type="entry name" value="Metallo-B-lactamas"/>
</dbReference>
<evidence type="ECO:0000313" key="3">
    <source>
        <dbReference type="Proteomes" id="UP001595604"/>
    </source>
</evidence>
<dbReference type="SMART" id="SM00849">
    <property type="entry name" value="Lactamase_B"/>
    <property type="match status" value="1"/>
</dbReference>
<dbReference type="InterPro" id="IPR036866">
    <property type="entry name" value="RibonucZ/Hydroxyglut_hydro"/>
</dbReference>
<dbReference type="Proteomes" id="UP001595604">
    <property type="component" value="Unassembled WGS sequence"/>
</dbReference>
<dbReference type="Pfam" id="PF00753">
    <property type="entry name" value="Lactamase_B"/>
    <property type="match status" value="1"/>
</dbReference>
<keyword evidence="3" id="KW-1185">Reference proteome</keyword>
<dbReference type="Pfam" id="PF14863">
    <property type="entry name" value="Alkyl_sulf_dimr"/>
    <property type="match status" value="1"/>
</dbReference>
<dbReference type="SUPFAM" id="SSF56281">
    <property type="entry name" value="Metallo-hydrolase/oxidoreductase"/>
    <property type="match status" value="1"/>
</dbReference>
<dbReference type="Gene3D" id="3.60.15.10">
    <property type="entry name" value="Ribonuclease Z/Hydroxyacylglutathione hydrolase-like"/>
    <property type="match status" value="1"/>
</dbReference>
<comment type="caution">
    <text evidence="2">The sequence shown here is derived from an EMBL/GenBank/DDBJ whole genome shotgun (WGS) entry which is preliminary data.</text>
</comment>
<dbReference type="InterPro" id="IPR038536">
    <property type="entry name" value="Alkyl/aryl-sulf_dimr_sf"/>
</dbReference>
<dbReference type="InterPro" id="IPR052195">
    <property type="entry name" value="Bact_Alkyl/Aryl-Sulfatase"/>
</dbReference>
<dbReference type="Gene3D" id="1.25.40.880">
    <property type="entry name" value="Alkyl sulfatase, dimerisation domain"/>
    <property type="match status" value="1"/>
</dbReference>
<organism evidence="2 3">
    <name type="scientific">Novosphingobium bradum</name>
    <dbReference type="NCBI Taxonomy" id="1737444"/>
    <lineage>
        <taxon>Bacteria</taxon>
        <taxon>Pseudomonadati</taxon>
        <taxon>Pseudomonadota</taxon>
        <taxon>Alphaproteobacteria</taxon>
        <taxon>Sphingomonadales</taxon>
        <taxon>Sphingomonadaceae</taxon>
        <taxon>Novosphingobium</taxon>
    </lineage>
</organism>
<protein>
    <submittedName>
        <fullName evidence="2">MBL fold metallo-hydrolase</fullName>
    </submittedName>
</protein>